<accession>A0A6J5MG94</accession>
<dbReference type="EMBL" id="LR796447">
    <property type="protein sequence ID" value="CAB4145322.1"/>
    <property type="molecule type" value="Genomic_DNA"/>
</dbReference>
<organism evidence="1">
    <name type="scientific">uncultured Caudovirales phage</name>
    <dbReference type="NCBI Taxonomy" id="2100421"/>
    <lineage>
        <taxon>Viruses</taxon>
        <taxon>Duplodnaviria</taxon>
        <taxon>Heunggongvirae</taxon>
        <taxon>Uroviricota</taxon>
        <taxon>Caudoviricetes</taxon>
        <taxon>Peduoviridae</taxon>
        <taxon>Maltschvirus</taxon>
        <taxon>Maltschvirus maltsch</taxon>
    </lineage>
</organism>
<dbReference type="EMBL" id="LR797166">
    <property type="protein sequence ID" value="CAB4191287.1"/>
    <property type="molecule type" value="Genomic_DNA"/>
</dbReference>
<evidence type="ECO:0000313" key="1">
    <source>
        <dbReference type="EMBL" id="CAB4145322.1"/>
    </source>
</evidence>
<sequence length="162" mass="18395">MIKINLSKDDELQCASVAFRRTFETPDKVDQSFEKLNTFDDIARNSEAIGAEMAAAKLFGFKDWEPSVNTFKNEADIGSRIEVKHTKWESGHLIIKPSDRDEDIAVLVTGKSPTFFVVGWIPVAMAKKPKYKHDKSESWWVSQVNLQPIENLARSIYGNAKF</sequence>
<name>A0A6J5MG94_9CAUD</name>
<protein>
    <submittedName>
        <fullName evidence="1">Uncharacterized protein</fullName>
    </submittedName>
</protein>
<evidence type="ECO:0000313" key="2">
    <source>
        <dbReference type="EMBL" id="CAB4191287.1"/>
    </source>
</evidence>
<reference evidence="1" key="1">
    <citation type="submission" date="2020-04" db="EMBL/GenBank/DDBJ databases">
        <authorList>
            <person name="Chiriac C."/>
            <person name="Salcher M."/>
            <person name="Ghai R."/>
            <person name="Kavagutti S V."/>
        </authorList>
    </citation>
    <scope>NUCLEOTIDE SEQUENCE</scope>
</reference>
<proteinExistence type="predicted"/>
<gene>
    <name evidence="2" type="ORF">UFOVP1221_18</name>
    <name evidence="1" type="ORF">UFOVP491_10</name>
</gene>